<evidence type="ECO:0000256" key="3">
    <source>
        <dbReference type="PROSITE-ProRule" id="PRU00339"/>
    </source>
</evidence>
<sequence>MQQNRDFFSILRKAIRLERDREFTKAFNIFSEAESLSPNPQTKIKIRARMALCQNVLGNTKETELQFQKVMDDFADHPLSLDVYARFLIRIKKFKSAKSILNKGIFTFPHYLEFYLLLASLLKDMDRSEESIAILKQALSREDLSKAKGINRKDIWAELGSLYYARADYNSALVCLRKSLAMGLESDFLHFELLALCYLELEDAESAIRSLESLVEYAGEIDPEILILFARAKCRLGLIEEAAQFLIQAYSYEDSLTLKGHEMNDFAPLLRNGFFTTLENVEWEES</sequence>
<organism evidence="4 5">
    <name type="scientific">Leptospira ryugenii</name>
    <dbReference type="NCBI Taxonomy" id="1917863"/>
    <lineage>
        <taxon>Bacteria</taxon>
        <taxon>Pseudomonadati</taxon>
        <taxon>Spirochaetota</taxon>
        <taxon>Spirochaetia</taxon>
        <taxon>Leptospirales</taxon>
        <taxon>Leptospiraceae</taxon>
        <taxon>Leptospira</taxon>
    </lineage>
</organism>
<dbReference type="Gene3D" id="1.25.40.10">
    <property type="entry name" value="Tetratricopeptide repeat domain"/>
    <property type="match status" value="1"/>
</dbReference>
<dbReference type="PROSITE" id="PS50005">
    <property type="entry name" value="TPR"/>
    <property type="match status" value="1"/>
</dbReference>
<keyword evidence="2 3" id="KW-0802">TPR repeat</keyword>
<evidence type="ECO:0000313" key="5">
    <source>
        <dbReference type="Proteomes" id="UP000245133"/>
    </source>
</evidence>
<dbReference type="InterPro" id="IPR011990">
    <property type="entry name" value="TPR-like_helical_dom_sf"/>
</dbReference>
<dbReference type="PANTHER" id="PTHR45586">
    <property type="entry name" value="TPR REPEAT-CONTAINING PROTEIN PA4667"/>
    <property type="match status" value="1"/>
</dbReference>
<evidence type="ECO:0000256" key="1">
    <source>
        <dbReference type="ARBA" id="ARBA00022737"/>
    </source>
</evidence>
<accession>A0A2P2DY63</accession>
<evidence type="ECO:0000313" key="4">
    <source>
        <dbReference type="EMBL" id="GBF49540.1"/>
    </source>
</evidence>
<keyword evidence="5" id="KW-1185">Reference proteome</keyword>
<keyword evidence="1" id="KW-0677">Repeat</keyword>
<dbReference type="OrthoDB" id="333690at2"/>
<name>A0A2P2DY63_9LEPT</name>
<protein>
    <submittedName>
        <fullName evidence="4">Tetratricopeptide repeat protein</fullName>
    </submittedName>
</protein>
<feature type="repeat" description="TPR" evidence="3">
    <location>
        <begin position="153"/>
        <end position="186"/>
    </location>
</feature>
<reference evidence="4 5" key="1">
    <citation type="submission" date="2018-02" db="EMBL/GenBank/DDBJ databases">
        <title>Novel Leptospira species isolated from soil and water in Japan.</title>
        <authorList>
            <person name="Nakao R."/>
            <person name="Masuzawa T."/>
        </authorList>
    </citation>
    <scope>NUCLEOTIDE SEQUENCE [LARGE SCALE GENOMIC DNA]</scope>
    <source>
        <strain evidence="4 5">YH101</strain>
    </source>
</reference>
<dbReference type="SUPFAM" id="SSF48452">
    <property type="entry name" value="TPR-like"/>
    <property type="match status" value="1"/>
</dbReference>
<evidence type="ECO:0000256" key="2">
    <source>
        <dbReference type="ARBA" id="ARBA00022803"/>
    </source>
</evidence>
<dbReference type="InterPro" id="IPR019734">
    <property type="entry name" value="TPR_rpt"/>
</dbReference>
<dbReference type="EMBL" id="BFBB01000003">
    <property type="protein sequence ID" value="GBF49540.1"/>
    <property type="molecule type" value="Genomic_DNA"/>
</dbReference>
<dbReference type="Proteomes" id="UP000245133">
    <property type="component" value="Unassembled WGS sequence"/>
</dbReference>
<gene>
    <name evidence="4" type="ORF">LPTSP4_10540</name>
</gene>
<dbReference type="PANTHER" id="PTHR45586:SF1">
    <property type="entry name" value="LIPOPOLYSACCHARIDE ASSEMBLY PROTEIN B"/>
    <property type="match status" value="1"/>
</dbReference>
<comment type="caution">
    <text evidence="4">The sequence shown here is derived from an EMBL/GenBank/DDBJ whole genome shotgun (WGS) entry which is preliminary data.</text>
</comment>
<dbReference type="InterPro" id="IPR051012">
    <property type="entry name" value="CellSynth/LPSAsmb/PSIAsmb"/>
</dbReference>
<proteinExistence type="predicted"/>
<dbReference type="Pfam" id="PF13181">
    <property type="entry name" value="TPR_8"/>
    <property type="match status" value="1"/>
</dbReference>
<dbReference type="RefSeq" id="WP_108974514.1">
    <property type="nucleotide sequence ID" value="NZ_BFBB01000003.1"/>
</dbReference>
<dbReference type="AlphaFoldDB" id="A0A2P2DY63"/>